<dbReference type="EMBL" id="JAGRRH010000016">
    <property type="protein sequence ID" value="KAG7354349.1"/>
    <property type="molecule type" value="Genomic_DNA"/>
</dbReference>
<evidence type="ECO:0000313" key="3">
    <source>
        <dbReference type="Proteomes" id="UP000693970"/>
    </source>
</evidence>
<keyword evidence="3" id="KW-1185">Reference proteome</keyword>
<dbReference type="Proteomes" id="UP000693970">
    <property type="component" value="Unassembled WGS sequence"/>
</dbReference>
<protein>
    <submittedName>
        <fullName evidence="2">Magnesium-dependent phosphatase</fullName>
    </submittedName>
</protein>
<feature type="compositionally biased region" description="Low complexity" evidence="1">
    <location>
        <begin position="1"/>
        <end position="22"/>
    </location>
</feature>
<dbReference type="AlphaFoldDB" id="A0A9K3L2E5"/>
<comment type="caution">
    <text evidence="2">The sequence shown here is derived from an EMBL/GenBank/DDBJ whole genome shotgun (WGS) entry which is preliminary data.</text>
</comment>
<proteinExistence type="predicted"/>
<organism evidence="2 3">
    <name type="scientific">Nitzschia inconspicua</name>
    <dbReference type="NCBI Taxonomy" id="303405"/>
    <lineage>
        <taxon>Eukaryota</taxon>
        <taxon>Sar</taxon>
        <taxon>Stramenopiles</taxon>
        <taxon>Ochrophyta</taxon>
        <taxon>Bacillariophyta</taxon>
        <taxon>Bacillariophyceae</taxon>
        <taxon>Bacillariophycidae</taxon>
        <taxon>Bacillariales</taxon>
        <taxon>Bacillariaceae</taxon>
        <taxon>Nitzschia</taxon>
    </lineage>
</organism>
<dbReference type="InterPro" id="IPR010036">
    <property type="entry name" value="MDP_1_eu_arc"/>
</dbReference>
<dbReference type="PANTHER" id="PTHR17901:SF14">
    <property type="entry name" value="MAGNESIUM-DEPENDENT PHOSPHATASE 1"/>
    <property type="match status" value="1"/>
</dbReference>
<name>A0A9K3L2E5_9STRA</name>
<dbReference type="Pfam" id="PF12689">
    <property type="entry name" value="Acid_PPase"/>
    <property type="match status" value="1"/>
</dbReference>
<evidence type="ECO:0000256" key="1">
    <source>
        <dbReference type="SAM" id="MobiDB-lite"/>
    </source>
</evidence>
<gene>
    <name evidence="2" type="ORF">IV203_003705</name>
</gene>
<evidence type="ECO:0000313" key="2">
    <source>
        <dbReference type="EMBL" id="KAG7354349.1"/>
    </source>
</evidence>
<sequence length="244" mass="27384">MSSSSYSRSGSSTSASGVSVKSSPDDQTRINDADGSGRSLRLAVFDLDYTVWQPEMYQLYGNPRLVKAEGHELSAIEKHETRTTEEDKIITDKSGTPIRVFSGASYALADIHRLREEGYEIQAAVASRTDEPDWAFFCMRHLAVKVQGRKGGNAQELITLLDCFGSGSMKKNPLIQISYQDKTHHFKRLHQATGIPYEDMVFFDNENWNIRSVSKLGVKCIYTPDGMQKKHWDQAKKAFGMECA</sequence>
<reference evidence="2" key="2">
    <citation type="submission" date="2021-04" db="EMBL/GenBank/DDBJ databases">
        <authorList>
            <person name="Podell S."/>
        </authorList>
    </citation>
    <scope>NUCLEOTIDE SEQUENCE</scope>
    <source>
        <strain evidence="2">Hildebrandi</strain>
    </source>
</reference>
<dbReference type="GO" id="GO:0003993">
    <property type="term" value="F:acid phosphatase activity"/>
    <property type="evidence" value="ECO:0007669"/>
    <property type="project" value="TreeGrafter"/>
</dbReference>
<feature type="region of interest" description="Disordered" evidence="1">
    <location>
        <begin position="1"/>
        <end position="34"/>
    </location>
</feature>
<dbReference type="NCBIfam" id="TIGR01685">
    <property type="entry name" value="MDP-1"/>
    <property type="match status" value="1"/>
</dbReference>
<dbReference type="SFLD" id="SFLDG01129">
    <property type="entry name" value="C1.5:_HAD__Beta-PGM__Phosphata"/>
    <property type="match status" value="1"/>
</dbReference>
<dbReference type="PANTHER" id="PTHR17901">
    <property type="entry name" value="MAGNESIUM-DEPENDENT PHOSPHATASE 1 MDP1"/>
    <property type="match status" value="1"/>
</dbReference>
<reference evidence="2" key="1">
    <citation type="journal article" date="2021" name="Sci. Rep.">
        <title>Diploid genomic architecture of Nitzschia inconspicua, an elite biomass production diatom.</title>
        <authorList>
            <person name="Oliver A."/>
            <person name="Podell S."/>
            <person name="Pinowska A."/>
            <person name="Traller J.C."/>
            <person name="Smith S.R."/>
            <person name="McClure R."/>
            <person name="Beliaev A."/>
            <person name="Bohutskyi P."/>
            <person name="Hill E.A."/>
            <person name="Rabines A."/>
            <person name="Zheng H."/>
            <person name="Allen L.Z."/>
            <person name="Kuo A."/>
            <person name="Grigoriev I.V."/>
            <person name="Allen A.E."/>
            <person name="Hazlebeck D."/>
            <person name="Allen E.E."/>
        </authorList>
    </citation>
    <scope>NUCLEOTIDE SEQUENCE</scope>
    <source>
        <strain evidence="2">Hildebrandi</strain>
    </source>
</reference>
<dbReference type="SFLD" id="SFLDG01131">
    <property type="entry name" value="C1.5.2:_MDP_Like"/>
    <property type="match status" value="1"/>
</dbReference>
<accession>A0A9K3L2E5</accession>
<dbReference type="OrthoDB" id="2865258at2759"/>
<feature type="compositionally biased region" description="Basic and acidic residues" evidence="1">
    <location>
        <begin position="23"/>
        <end position="32"/>
    </location>
</feature>
<dbReference type="SFLD" id="SFLDS00003">
    <property type="entry name" value="Haloacid_Dehalogenase"/>
    <property type="match status" value="1"/>
</dbReference>